<dbReference type="AlphaFoldDB" id="A0A1Q2HNW2"/>
<proteinExistence type="predicted"/>
<reference evidence="4" key="1">
    <citation type="submission" date="2017-02" db="EMBL/GenBank/DDBJ databases">
        <title>Comparative genomics and description of representatives of a novel lineage of planctomycetes thriving in anoxic sediments.</title>
        <authorList>
            <person name="Spring S."/>
            <person name="Bunk B."/>
            <person name="Sproer C."/>
            <person name="Klenk H.-P."/>
        </authorList>
    </citation>
    <scope>NUCLEOTIDE SEQUENCE [LARGE SCALE GENOMIC DNA]</scope>
    <source>
        <strain evidence="4">L21-RPul-D3</strain>
    </source>
</reference>
<keyword evidence="1 3" id="KW-0489">Methyltransferase</keyword>
<dbReference type="Gene3D" id="3.40.50.150">
    <property type="entry name" value="Vaccinia Virus protein VP39"/>
    <property type="match status" value="1"/>
</dbReference>
<dbReference type="PANTHER" id="PTHR43542">
    <property type="entry name" value="METHYLTRANSFERASE"/>
    <property type="match status" value="1"/>
</dbReference>
<keyword evidence="2 3" id="KW-0808">Transferase</keyword>
<dbReference type="PIRSF" id="PIRSF004553">
    <property type="entry name" value="CHP00095"/>
    <property type="match status" value="1"/>
</dbReference>
<keyword evidence="4" id="KW-1185">Reference proteome</keyword>
<organism evidence="3 4">
    <name type="scientific">Sedimentisphaera cyanobacteriorum</name>
    <dbReference type="NCBI Taxonomy" id="1940790"/>
    <lineage>
        <taxon>Bacteria</taxon>
        <taxon>Pseudomonadati</taxon>
        <taxon>Planctomycetota</taxon>
        <taxon>Phycisphaerae</taxon>
        <taxon>Sedimentisphaerales</taxon>
        <taxon>Sedimentisphaeraceae</taxon>
        <taxon>Sedimentisphaera</taxon>
    </lineage>
</organism>
<evidence type="ECO:0000256" key="2">
    <source>
        <dbReference type="ARBA" id="ARBA00022679"/>
    </source>
</evidence>
<dbReference type="InterPro" id="IPR004398">
    <property type="entry name" value="RNA_MeTrfase_RsmD"/>
</dbReference>
<dbReference type="GO" id="GO:0003676">
    <property type="term" value="F:nucleic acid binding"/>
    <property type="evidence" value="ECO:0007669"/>
    <property type="project" value="InterPro"/>
</dbReference>
<dbReference type="PROSITE" id="PS00092">
    <property type="entry name" value="N6_MTASE"/>
    <property type="match status" value="1"/>
</dbReference>
<dbReference type="InterPro" id="IPR029063">
    <property type="entry name" value="SAM-dependent_MTases_sf"/>
</dbReference>
<sequence>MRIIAGERRGMKLLSPKSMSTRPITDRVKEAVFSILVNSCSMPGGCKVADLFCGTGSLGLEALSRGADFVTFVEQDKQVVEILEQNIEKARFQDRCEVVSADAFRSGAPVLSAEEKFDLIFVDPPYPTTKDISQNSRIGKLMIILAGQIAQDGLILVRTHKRSVMEDQYGLLEVSQRRSWGNMTETFFQLKSGDSQETE</sequence>
<dbReference type="Pfam" id="PF03602">
    <property type="entry name" value="Cons_hypoth95"/>
    <property type="match status" value="1"/>
</dbReference>
<accession>A0A1Q2HNW2</accession>
<dbReference type="Proteomes" id="UP000188273">
    <property type="component" value="Chromosome"/>
</dbReference>
<dbReference type="KEGG" id="pbu:L21SP3_00837"/>
<dbReference type="InterPro" id="IPR002052">
    <property type="entry name" value="DNA_methylase_N6_adenine_CS"/>
</dbReference>
<evidence type="ECO:0000256" key="1">
    <source>
        <dbReference type="ARBA" id="ARBA00022603"/>
    </source>
</evidence>
<protein>
    <submittedName>
        <fullName evidence="3">Ribosomal RNA small subunit methyltransferase D</fullName>
        <ecNumber evidence="3">2.1.1.171</ecNumber>
    </submittedName>
</protein>
<dbReference type="STRING" id="1940790.L21SP3_00837"/>
<dbReference type="GO" id="GO:0052913">
    <property type="term" value="F:16S rRNA (guanine(966)-N(2))-methyltransferase activity"/>
    <property type="evidence" value="ECO:0007669"/>
    <property type="project" value="UniProtKB-EC"/>
</dbReference>
<dbReference type="EMBL" id="CP019633">
    <property type="protein sequence ID" value="AQQ09040.1"/>
    <property type="molecule type" value="Genomic_DNA"/>
</dbReference>
<dbReference type="NCBIfam" id="TIGR00095">
    <property type="entry name" value="16S rRNA (guanine(966)-N(2))-methyltransferase RsmD"/>
    <property type="match status" value="1"/>
</dbReference>
<name>A0A1Q2HNW2_9BACT</name>
<dbReference type="OrthoDB" id="9803017at2"/>
<dbReference type="RefSeq" id="WP_077539499.1">
    <property type="nucleotide sequence ID" value="NZ_CP019633.1"/>
</dbReference>
<gene>
    <name evidence="3" type="primary">rsmD</name>
    <name evidence="3" type="ORF">L21SP3_00837</name>
</gene>
<evidence type="ECO:0000313" key="4">
    <source>
        <dbReference type="Proteomes" id="UP000188273"/>
    </source>
</evidence>
<dbReference type="SUPFAM" id="SSF53335">
    <property type="entry name" value="S-adenosyl-L-methionine-dependent methyltransferases"/>
    <property type="match status" value="1"/>
</dbReference>
<dbReference type="EC" id="2.1.1.171" evidence="3"/>
<evidence type="ECO:0000313" key="3">
    <source>
        <dbReference type="EMBL" id="AQQ09040.1"/>
    </source>
</evidence>
<dbReference type="CDD" id="cd02440">
    <property type="entry name" value="AdoMet_MTases"/>
    <property type="match status" value="1"/>
</dbReference>
<dbReference type="PANTHER" id="PTHR43542:SF1">
    <property type="entry name" value="METHYLTRANSFERASE"/>
    <property type="match status" value="1"/>
</dbReference>